<feature type="region of interest" description="Disordered" evidence="1">
    <location>
        <begin position="1279"/>
        <end position="1303"/>
    </location>
</feature>
<gene>
    <name evidence="4" type="primary">Contig4598.g4915</name>
    <name evidence="4" type="ORF">STYLEM_3876</name>
</gene>
<dbReference type="OrthoDB" id="327661at2759"/>
<dbReference type="EMBL" id="CCKQ01003752">
    <property type="protein sequence ID" value="CDW74892.1"/>
    <property type="molecule type" value="Genomic_DNA"/>
</dbReference>
<evidence type="ECO:0000313" key="5">
    <source>
        <dbReference type="Proteomes" id="UP000039865"/>
    </source>
</evidence>
<keyword evidence="2" id="KW-0472">Membrane</keyword>
<feature type="transmembrane region" description="Helical" evidence="2">
    <location>
        <begin position="940"/>
        <end position="957"/>
    </location>
</feature>
<keyword evidence="5" id="KW-1185">Reference proteome</keyword>
<evidence type="ECO:0000256" key="2">
    <source>
        <dbReference type="SAM" id="Phobius"/>
    </source>
</evidence>
<feature type="transmembrane region" description="Helical" evidence="2">
    <location>
        <begin position="998"/>
        <end position="1018"/>
    </location>
</feature>
<reference evidence="4 5" key="1">
    <citation type="submission" date="2014-06" db="EMBL/GenBank/DDBJ databases">
        <authorList>
            <person name="Swart Estienne"/>
        </authorList>
    </citation>
    <scope>NUCLEOTIDE SEQUENCE [LARGE SCALE GENOMIC DNA]</scope>
    <source>
        <strain evidence="4 5">130c</strain>
    </source>
</reference>
<feature type="chain" id="PRO_5001729166" description="Cadg domain containing protein" evidence="3">
    <location>
        <begin position="19"/>
        <end position="1399"/>
    </location>
</feature>
<evidence type="ECO:0000313" key="4">
    <source>
        <dbReference type="EMBL" id="CDW74892.1"/>
    </source>
</evidence>
<name>A0A077ZZ81_STYLE</name>
<evidence type="ECO:0008006" key="6">
    <source>
        <dbReference type="Google" id="ProtNLM"/>
    </source>
</evidence>
<accession>A0A077ZZ81</accession>
<sequence>MIFQLLLLLFIFTENSLCQYCFNGIFPYQIGGNSGTTSFTAITMDSNKNIGIGGYTDDSTVSTDVIANSKVPIVALVQSDGIFRWAKSIQLSSYVQAMIFTRDYNAQTGDQTAGFWIQTGIFQAGSYQIAADTANKIYFSWSNVSGQLKIVRISINDPSVANFERININCEPAQPQGLILFETPLSMQLITVGYLTNITTGVRYPFILNHNANTNFNLYFGKGIVNQVSNVYVSDISAYYDIGSLTEPYTMYTCVQYNNSNALFMRLKYNQMFNIQDTKAYYFGQNTDLTNCRGVYARNQNLLYAYVFYLQFSQFKFLIINYEPDTPIFTEQDLGAFNGGTNELKKSIFFDHLNSFYIADIKYINFVGKSYTQVTGALMSYHNGQSCVPSILTNTAKTAKKFEYNLIDLNVGKSVYEVQNRGTLTANTLNSLNLNLGGWCLNNLVQLVQNKQVSKDYDLYSGIKKFPIDISKTYPYCSDASYTTQTRLYYKSDVLNPDGSMLQQDYPLPSFIVFNYSDLNVHVNTDDQANVRSYYFHIQTFINQKTSQLQEYVYQINVKNPCLNASITAPVQDSIVMFRQLNGSQEYVFQNFSFGHDYCETVIQLFDPATGNVVIPSLVTYNNLTNPYKIIINTDSPSPLIYNISDGPLLFNISNTWKVFQGWDCSTFKFIWLWMKNGVHNPLPSSIQYDFVTQILTIHTDDIADEGDPLISFEFKDFVKTPNCPYQINYLASEEFKSNLPTFVSFDEQMRKFYVNTKKDSDAKSYTIRLRGFVNKPASYGYQYNGVTYFKLLVVSSKYQSTNTGPPVLDQVLQRIYMLVGTSREFNLPTITDPDNDQFTINVDLGSSYPFTTYKYPTFKFNPGSNANGTYLIKIVLADKNKIPKSSKYTLELDVLSDDLAYNFSFVGKTPTKVIKSGFSPTLLSYQQGQLGSASTSLKSIMISNFAVNILIYLLRIMLLKDILTKSSYNNENVVQNLGSLFYMLLKYDTPSDKFSSVLAIGLLILSLGFPLFIMAFLNINYKILKEKEFKDRFGSLYDQLKVDDKQALLYNVFFTKFLNRLEQFNELCILTVAYHLIIFTDYVSEDEIRDNFGTSIISITVLNIAVNMGIMLYETFLKLKVKVKEMAQKIKNFKFSRIYKKYKANFDNYDDNIISLSTKNEQFEINDTTMNISKDDTIEQLRKDLGGVKKRQNNFLVESLSPIEQLKQLEQQAIPRITKHLYVKQRKEINEIQQQAARQQVKQDLNNSDGFGSMEFKISQINNENPDLSPVEHFKRNLKVKKKKKSKKQSSNRDIQNIQHNKKASLAFRDPFKIYQGIKLQLDQLNSEGQLQTLEQQDYDNDSDEIPSLQDNNVDVLDKYLEQKNKIRQEINDDLNFRVQYIIQQRKQKEPDNHHQNN</sequence>
<feature type="compositionally biased region" description="Basic residues" evidence="1">
    <location>
        <begin position="1279"/>
        <end position="1291"/>
    </location>
</feature>
<evidence type="ECO:0000256" key="1">
    <source>
        <dbReference type="SAM" id="MobiDB-lite"/>
    </source>
</evidence>
<feature type="signal peptide" evidence="3">
    <location>
        <begin position="1"/>
        <end position="18"/>
    </location>
</feature>
<keyword evidence="2" id="KW-0812">Transmembrane</keyword>
<keyword evidence="2" id="KW-1133">Transmembrane helix</keyword>
<proteinExistence type="predicted"/>
<keyword evidence="3" id="KW-0732">Signal</keyword>
<organism evidence="4 5">
    <name type="scientific">Stylonychia lemnae</name>
    <name type="common">Ciliate</name>
    <dbReference type="NCBI Taxonomy" id="5949"/>
    <lineage>
        <taxon>Eukaryota</taxon>
        <taxon>Sar</taxon>
        <taxon>Alveolata</taxon>
        <taxon>Ciliophora</taxon>
        <taxon>Intramacronucleata</taxon>
        <taxon>Spirotrichea</taxon>
        <taxon>Stichotrichia</taxon>
        <taxon>Sporadotrichida</taxon>
        <taxon>Oxytrichidae</taxon>
        <taxon>Stylonychinae</taxon>
        <taxon>Stylonychia</taxon>
    </lineage>
</organism>
<dbReference type="InParanoid" id="A0A077ZZ81"/>
<evidence type="ECO:0000256" key="3">
    <source>
        <dbReference type="SAM" id="SignalP"/>
    </source>
</evidence>
<dbReference type="Proteomes" id="UP000039865">
    <property type="component" value="Unassembled WGS sequence"/>
</dbReference>
<protein>
    <recommendedName>
        <fullName evidence="6">Cadg domain containing protein</fullName>
    </recommendedName>
</protein>